<protein>
    <submittedName>
        <fullName evidence="3">Peptidase-related protein</fullName>
    </submittedName>
</protein>
<organism evidence="3 4">
    <name type="scientific">Amycolatopsis mediterranei (strain U-32)</name>
    <dbReference type="NCBI Taxonomy" id="749927"/>
    <lineage>
        <taxon>Bacteria</taxon>
        <taxon>Bacillati</taxon>
        <taxon>Actinomycetota</taxon>
        <taxon>Actinomycetes</taxon>
        <taxon>Pseudonocardiales</taxon>
        <taxon>Pseudonocardiaceae</taxon>
        <taxon>Amycolatopsis</taxon>
    </lineage>
</organism>
<dbReference type="AlphaFoldDB" id="A0A0H3D780"/>
<keyword evidence="1" id="KW-1133">Transmembrane helix</keyword>
<dbReference type="EMBL" id="CP002000">
    <property type="protein sequence ID" value="ADJ46825.1"/>
    <property type="molecule type" value="Genomic_DNA"/>
</dbReference>
<feature type="domain" description="Peptidase C14 caspase" evidence="2">
    <location>
        <begin position="17"/>
        <end position="189"/>
    </location>
</feature>
<sequence length="452" mass="47497">MLNQALADQGTGLFADVDVTLLPEATSNRAVRALGAFFTKAHRDDVLLLYFSGHGKLDQLGRLHLCMHDTETTDLLSTAVSSMRINEFVEASRARNVVIILDCCYAGAFRGGGLGDAVAGPGRYVMTSCRGTQLANDASVDNGTSFFTQHLIEGLLYAADQDGDGYVSFSDVYAYVDRCLREDGKQIPQRRVDGDGDLHLARRQQAGTAAGNIGPAAHPADGAGADQVPPSTVVPPVSIEAVTSPTRRQRGWSRRRIAIVAAAAAGVIAAGVAAAVLLVPSGDSGDHAATPGSGSYTATAPWRIRVDGTGYGNGCTVTLTDTASGEAIPVPGNIYSVAQYQIDNTGSFKWQANDRNCFVTPFAGSGTAVLPFTQEQNGDTDAFLAPDQGVVVQVKDNNSGICTLRLLDATNGQELDVTKWAPGMGAVTLNPQGRTQVYIFDSNCVIQVSAHT</sequence>
<name>A0A0H3D780_AMYMU</name>
<dbReference type="InterPro" id="IPR018247">
    <property type="entry name" value="EF_Hand_1_Ca_BS"/>
</dbReference>
<dbReference type="InterPro" id="IPR029030">
    <property type="entry name" value="Caspase-like_dom_sf"/>
</dbReference>
<dbReference type="SUPFAM" id="SSF52129">
    <property type="entry name" value="Caspase-like"/>
    <property type="match status" value="1"/>
</dbReference>
<keyword evidence="1" id="KW-0812">Transmembrane</keyword>
<dbReference type="Pfam" id="PF00656">
    <property type="entry name" value="Peptidase_C14"/>
    <property type="match status" value="1"/>
</dbReference>
<dbReference type="KEGG" id="amd:AMED_5060"/>
<keyword evidence="1" id="KW-0472">Membrane</keyword>
<dbReference type="Gene3D" id="3.40.50.1460">
    <property type="match status" value="1"/>
</dbReference>
<evidence type="ECO:0000259" key="2">
    <source>
        <dbReference type="Pfam" id="PF00656"/>
    </source>
</evidence>
<evidence type="ECO:0000256" key="1">
    <source>
        <dbReference type="SAM" id="Phobius"/>
    </source>
</evidence>
<dbReference type="HOGENOM" id="CLU_605003_0_0_11"/>
<dbReference type="GO" id="GO:0006508">
    <property type="term" value="P:proteolysis"/>
    <property type="evidence" value="ECO:0007669"/>
    <property type="project" value="InterPro"/>
</dbReference>
<accession>A0A0H3D780</accession>
<dbReference type="Proteomes" id="UP000000328">
    <property type="component" value="Chromosome"/>
</dbReference>
<dbReference type="PROSITE" id="PS00018">
    <property type="entry name" value="EF_HAND_1"/>
    <property type="match status" value="1"/>
</dbReference>
<evidence type="ECO:0000313" key="3">
    <source>
        <dbReference type="EMBL" id="ADJ46825.1"/>
    </source>
</evidence>
<feature type="transmembrane region" description="Helical" evidence="1">
    <location>
        <begin position="257"/>
        <end position="279"/>
    </location>
</feature>
<dbReference type="eggNOG" id="COG4249">
    <property type="taxonomic scope" value="Bacteria"/>
</dbReference>
<dbReference type="PATRIC" id="fig|749927.5.peg.5234"/>
<gene>
    <name evidence="3" type="ordered locus">AMED_5060</name>
</gene>
<reference evidence="3 4" key="1">
    <citation type="journal article" date="2010" name="Cell Res.">
        <title>Complete genome sequence of the rifamycin SV-producing Amycolatopsis mediterranei U32 revealed its genetic characteristics in phylogeny and metabolism.</title>
        <authorList>
            <person name="Zhao W."/>
            <person name="Zhong Y."/>
            <person name="Yuan H."/>
            <person name="Wang J."/>
            <person name="Zheng H."/>
            <person name="Wang Y."/>
            <person name="Cen X."/>
            <person name="Xu F."/>
            <person name="Bai J."/>
            <person name="Han X."/>
            <person name="Lu G."/>
            <person name="Zhu Y."/>
            <person name="Shao Z."/>
            <person name="Yan H."/>
            <person name="Li C."/>
            <person name="Peng N."/>
            <person name="Zhang Z."/>
            <person name="Zhang Y."/>
            <person name="Lin W."/>
            <person name="Fan Y."/>
            <person name="Qin Z."/>
            <person name="Hu Y."/>
            <person name="Zhu B."/>
            <person name="Wang S."/>
            <person name="Ding X."/>
            <person name="Zhao G.P."/>
        </authorList>
    </citation>
    <scope>NUCLEOTIDE SEQUENCE [LARGE SCALE GENOMIC DNA]</scope>
    <source>
        <strain evidence="4">U-32</strain>
    </source>
</reference>
<dbReference type="GO" id="GO:0004197">
    <property type="term" value="F:cysteine-type endopeptidase activity"/>
    <property type="evidence" value="ECO:0007669"/>
    <property type="project" value="InterPro"/>
</dbReference>
<evidence type="ECO:0000313" key="4">
    <source>
        <dbReference type="Proteomes" id="UP000000328"/>
    </source>
</evidence>
<proteinExistence type="predicted"/>
<dbReference type="OrthoDB" id="4464809at2"/>
<dbReference type="InterPro" id="IPR011600">
    <property type="entry name" value="Pept_C14_caspase"/>
</dbReference>
<dbReference type="NCBIfam" id="NF047832">
    <property type="entry name" value="caspase_w_EACC1"/>
    <property type="match status" value="1"/>
</dbReference>